<organism evidence="2 3">
    <name type="scientific">Streptomyces boncukensis</name>
    <dbReference type="NCBI Taxonomy" id="2711219"/>
    <lineage>
        <taxon>Bacteria</taxon>
        <taxon>Bacillati</taxon>
        <taxon>Actinomycetota</taxon>
        <taxon>Actinomycetes</taxon>
        <taxon>Kitasatosporales</taxon>
        <taxon>Streptomycetaceae</taxon>
        <taxon>Streptomyces</taxon>
    </lineage>
</organism>
<proteinExistence type="predicted"/>
<keyword evidence="3" id="KW-1185">Reference proteome</keyword>
<dbReference type="RefSeq" id="WP_165297871.1">
    <property type="nucleotide sequence ID" value="NZ_JAAKZZ010000049.1"/>
</dbReference>
<dbReference type="AlphaFoldDB" id="A0A6G4WSH0"/>
<gene>
    <name evidence="2" type="ORF">G5C65_07585</name>
</gene>
<evidence type="ECO:0000313" key="2">
    <source>
        <dbReference type="EMBL" id="NGO68216.1"/>
    </source>
</evidence>
<comment type="caution">
    <text evidence="2">The sequence shown here is derived from an EMBL/GenBank/DDBJ whole genome shotgun (WGS) entry which is preliminary data.</text>
</comment>
<evidence type="ECO:0000313" key="3">
    <source>
        <dbReference type="Proteomes" id="UP000477722"/>
    </source>
</evidence>
<feature type="region of interest" description="Disordered" evidence="1">
    <location>
        <begin position="1"/>
        <end position="34"/>
    </location>
</feature>
<feature type="compositionally biased region" description="Basic and acidic residues" evidence="1">
    <location>
        <begin position="25"/>
        <end position="34"/>
    </location>
</feature>
<reference evidence="2 3" key="1">
    <citation type="submission" date="2020-02" db="EMBL/GenBank/DDBJ databases">
        <title>Whole-genome analyses of novel actinobacteria.</title>
        <authorList>
            <person name="Sahin N."/>
            <person name="Tatar D."/>
        </authorList>
    </citation>
    <scope>NUCLEOTIDE SEQUENCE [LARGE SCALE GENOMIC DNA]</scope>
    <source>
        <strain evidence="2 3">SB3404</strain>
    </source>
</reference>
<dbReference type="Proteomes" id="UP000477722">
    <property type="component" value="Unassembled WGS sequence"/>
</dbReference>
<name>A0A6G4WSH0_9ACTN</name>
<feature type="compositionally biased region" description="Low complexity" evidence="1">
    <location>
        <begin position="1"/>
        <end position="15"/>
    </location>
</feature>
<evidence type="ECO:0000256" key="1">
    <source>
        <dbReference type="SAM" id="MobiDB-lite"/>
    </source>
</evidence>
<dbReference type="EMBL" id="JAAKZZ010000049">
    <property type="protein sequence ID" value="NGO68216.1"/>
    <property type="molecule type" value="Genomic_DNA"/>
</dbReference>
<sequence>MSDQTPAPDQQGQQQDRGELPNSEDLSRRQVELSAEVREHLAKLRGEGEAKQ</sequence>
<accession>A0A6G4WSH0</accession>
<protein>
    <submittedName>
        <fullName evidence="2">Uncharacterized protein</fullName>
    </submittedName>
</protein>